<evidence type="ECO:0000313" key="2">
    <source>
        <dbReference type="EMBL" id="KAB5328925.1"/>
    </source>
</evidence>
<dbReference type="Pfam" id="PF16319">
    <property type="entry name" value="SGBP_BT4661-like"/>
    <property type="match status" value="1"/>
</dbReference>
<dbReference type="Gene3D" id="2.60.40.60">
    <property type="entry name" value="Cadherins"/>
    <property type="match status" value="1"/>
</dbReference>
<reference evidence="2 3" key="1">
    <citation type="journal article" date="2019" name="Nat. Med.">
        <title>A library of human gut bacterial isolates paired with longitudinal multiomics data enables mechanistic microbiome research.</title>
        <authorList>
            <person name="Poyet M."/>
            <person name="Groussin M."/>
            <person name="Gibbons S.M."/>
            <person name="Avila-Pacheco J."/>
            <person name="Jiang X."/>
            <person name="Kearney S.M."/>
            <person name="Perrotta A.R."/>
            <person name="Berdy B."/>
            <person name="Zhao S."/>
            <person name="Lieberman T.D."/>
            <person name="Swanson P.K."/>
            <person name="Smith M."/>
            <person name="Roesemann S."/>
            <person name="Alexander J.E."/>
            <person name="Rich S.A."/>
            <person name="Livny J."/>
            <person name="Vlamakis H."/>
            <person name="Clish C."/>
            <person name="Bullock K."/>
            <person name="Deik A."/>
            <person name="Scott J."/>
            <person name="Pierce K.A."/>
            <person name="Xavier R.J."/>
            <person name="Alm E.J."/>
        </authorList>
    </citation>
    <scope>NUCLEOTIDE SEQUENCE [LARGE SCALE GENOMIC DNA]</scope>
    <source>
        <strain evidence="2 3">BIOML-A2</strain>
    </source>
</reference>
<dbReference type="Gene3D" id="2.30.30.1270">
    <property type="match status" value="1"/>
</dbReference>
<protein>
    <submittedName>
        <fullName evidence="2">DUF4958 domain-containing protein</fullName>
    </submittedName>
</protein>
<comment type="caution">
    <text evidence="2">The sequence shown here is derived from an EMBL/GenBank/DDBJ whole genome shotgun (WGS) entry which is preliminary data.</text>
</comment>
<sequence length="762" mass="85534">MKHTLHTLASRFLGILWLVTSVCMFVSCSDDTDEAGGNFKLYYPDMTDIGPSMTDVKIPAPTFQGATPGEFEIVAVTLNDETIENTCFVIDAATGEITINSTADTPVGEYKLTISCSVGGQYFTFKDIVKVTFLPRAPEGTVAEPNHILVMYNVVSDPNNITKLPTAQVKTAGEHVSITKYSIGTVTVNGEILDKPEEMFEVSSSGEISILKSERFERGVIYSISLKLETAATGDTPCIAPDILAVEVASEPFSLEYPEYNTEEGWKMPNTSDDEGGSSFTSEVPVFVGSTDGIKYWIEIDNEKGKDKILIDETTGVISVPQGHGFDVGDKFKISVFVANTYLPEGKKLAELNLTITKYYKPLVDGLVFYEDTEVEQTEAFSITPNQIEGYEELLFTLLGNWEHLLKIASDGTIQAEEGNNIAVGKYKVPFRVTNGDGTYREYTFNLNVIENQSKLLWVRCGHNYGTQYKGEQYENQYRFRNITELQNFSVELKSNLDGIINVTYSIENKNQVCYPEGNSKACVPKFKISGKTISFDGIKNNNIGTPEGVFVIVVKANAQINNNIFTKFIPIFFDCNNEVTVSDDKFRIEYTPFVFHVNPKTGGEFGEEPIILKNQQTYTGKLYIDNRRNFNYYNLDKKSTVPTGQFSSKDPGKQEFFKSLYDGAYHGSEPINYATKALFSVYDSGKDATTYDNILYFGESAEKPNNTVHVVADKWKYQGEYVNGFFRCQMLFDPEGTNYTDENEWYSFMIWFDPNYYPVTE</sequence>
<dbReference type="Gene3D" id="2.60.40.2710">
    <property type="match status" value="1"/>
</dbReference>
<dbReference type="InterPro" id="IPR032529">
    <property type="entry name" value="BT4661-like"/>
</dbReference>
<dbReference type="EMBL" id="WCLA01000009">
    <property type="protein sequence ID" value="KAB5328925.1"/>
    <property type="molecule type" value="Genomic_DNA"/>
</dbReference>
<evidence type="ECO:0000256" key="1">
    <source>
        <dbReference type="SAM" id="SignalP"/>
    </source>
</evidence>
<dbReference type="PROSITE" id="PS51257">
    <property type="entry name" value="PROKAR_LIPOPROTEIN"/>
    <property type="match status" value="1"/>
</dbReference>
<name>A0A7J5LPI9_BACSE</name>
<dbReference type="AlphaFoldDB" id="A0A7J5LPI9"/>
<dbReference type="Gene3D" id="2.60.40.10">
    <property type="entry name" value="Immunoglobulins"/>
    <property type="match status" value="1"/>
</dbReference>
<feature type="signal peptide" evidence="1">
    <location>
        <begin position="1"/>
        <end position="24"/>
    </location>
</feature>
<evidence type="ECO:0000313" key="3">
    <source>
        <dbReference type="Proteomes" id="UP000431177"/>
    </source>
</evidence>
<dbReference type="InterPro" id="IPR013783">
    <property type="entry name" value="Ig-like_fold"/>
</dbReference>
<accession>A0A7J5LPI9</accession>
<gene>
    <name evidence="2" type="ORF">F9950_06400</name>
</gene>
<organism evidence="2 3">
    <name type="scientific">Bacteroides stercoris</name>
    <dbReference type="NCBI Taxonomy" id="46506"/>
    <lineage>
        <taxon>Bacteria</taxon>
        <taxon>Pseudomonadati</taxon>
        <taxon>Bacteroidota</taxon>
        <taxon>Bacteroidia</taxon>
        <taxon>Bacteroidales</taxon>
        <taxon>Bacteroidaceae</taxon>
        <taxon>Bacteroides</taxon>
    </lineage>
</organism>
<keyword evidence="1" id="KW-0732">Signal</keyword>
<proteinExistence type="predicted"/>
<feature type="chain" id="PRO_5029448945" evidence="1">
    <location>
        <begin position="25"/>
        <end position="762"/>
    </location>
</feature>
<dbReference type="Gene3D" id="2.60.40.2720">
    <property type="match status" value="1"/>
</dbReference>
<dbReference type="RefSeq" id="WP_151878205.1">
    <property type="nucleotide sequence ID" value="NZ_WCKZ01000008.1"/>
</dbReference>
<dbReference type="Gene3D" id="2.60.40.2730">
    <property type="match status" value="1"/>
</dbReference>
<dbReference type="Proteomes" id="UP000431177">
    <property type="component" value="Unassembled WGS sequence"/>
</dbReference>